<dbReference type="Proteomes" id="UP000233769">
    <property type="component" value="Chromosome tk0001"/>
</dbReference>
<accession>A0A2N9AR91</accession>
<reference evidence="2" key="1">
    <citation type="submission" date="2017-10" db="EMBL/GenBank/DDBJ databases">
        <authorList>
            <person name="Regsiter A."/>
            <person name="William W."/>
        </authorList>
    </citation>
    <scope>NUCLEOTIDE SEQUENCE [LARGE SCALE GENOMIC DNA]</scope>
</reference>
<gene>
    <name evidence="1" type="ORF">TK0001_3241</name>
</gene>
<dbReference type="AlphaFoldDB" id="A0A2N9AR91"/>
<evidence type="ECO:0000313" key="2">
    <source>
        <dbReference type="Proteomes" id="UP000233769"/>
    </source>
</evidence>
<protein>
    <submittedName>
        <fullName evidence="1">Uncharacterized protein</fullName>
    </submittedName>
</protein>
<dbReference type="EMBL" id="LT962688">
    <property type="protein sequence ID" value="SOR29843.1"/>
    <property type="molecule type" value="Genomic_DNA"/>
</dbReference>
<organism evidence="1 2">
    <name type="scientific">Methylorubrum extorquens</name>
    <name type="common">Methylobacterium dichloromethanicum</name>
    <name type="synonym">Methylobacterium extorquens</name>
    <dbReference type="NCBI Taxonomy" id="408"/>
    <lineage>
        <taxon>Bacteria</taxon>
        <taxon>Pseudomonadati</taxon>
        <taxon>Pseudomonadota</taxon>
        <taxon>Alphaproteobacteria</taxon>
        <taxon>Hyphomicrobiales</taxon>
        <taxon>Methylobacteriaceae</taxon>
        <taxon>Methylorubrum</taxon>
    </lineage>
</organism>
<proteinExistence type="predicted"/>
<sequence>MMGLTPRQVDALTLPEMAAMFEGFRQFHSGAKPDEEPEEPSLDAFFAARAEAMAAGNL</sequence>
<evidence type="ECO:0000313" key="1">
    <source>
        <dbReference type="EMBL" id="SOR29843.1"/>
    </source>
</evidence>
<name>A0A2N9AR91_METEX</name>